<evidence type="ECO:0000256" key="4">
    <source>
        <dbReference type="ARBA" id="ARBA00022801"/>
    </source>
</evidence>
<dbReference type="InterPro" id="IPR046966">
    <property type="entry name" value="Glucoamylase_active_site"/>
</dbReference>
<dbReference type="GO" id="GO:0000272">
    <property type="term" value="P:polysaccharide catabolic process"/>
    <property type="evidence" value="ECO:0007669"/>
    <property type="project" value="UniProtKB-KW"/>
</dbReference>
<name>A0A0C2IMI1_9PEZI</name>
<dbReference type="EC" id="3.2.1.3" evidence="9"/>
<evidence type="ECO:0000256" key="8">
    <source>
        <dbReference type="ARBA" id="ARBA00023326"/>
    </source>
</evidence>
<dbReference type="PROSITE" id="PS51166">
    <property type="entry name" value="CBM20"/>
    <property type="match status" value="1"/>
</dbReference>
<dbReference type="Gene3D" id="2.60.40.10">
    <property type="entry name" value="Immunoglobulins"/>
    <property type="match status" value="1"/>
</dbReference>
<feature type="active site" description="Proton acceptor" evidence="10">
    <location>
        <position position="228"/>
    </location>
</feature>
<dbReference type="Pfam" id="PF00723">
    <property type="entry name" value="Glyco_hydro_15"/>
    <property type="match status" value="1"/>
</dbReference>
<comment type="similarity">
    <text evidence="2 9">Belongs to the glycosyl hydrolase 15 family.</text>
</comment>
<dbReference type="RefSeq" id="XP_040618261.1">
    <property type="nucleotide sequence ID" value="XM_040758684.1"/>
</dbReference>
<dbReference type="SUPFAM" id="SSF49452">
    <property type="entry name" value="Starch-binding domain-like"/>
    <property type="match status" value="1"/>
</dbReference>
<feature type="chain" id="PRO_5002162592" description="Glucoamylase" evidence="13">
    <location>
        <begin position="21"/>
        <end position="651"/>
    </location>
</feature>
<dbReference type="SUPFAM" id="SSF48208">
    <property type="entry name" value="Six-hairpin glycosidases"/>
    <property type="match status" value="1"/>
</dbReference>
<reference evidence="15 16" key="1">
    <citation type="journal article" date="2014" name="BMC Genomics">
        <title>Comparative genomics of the major fungal agents of human and animal Sporotrichosis: Sporothrix schenckii and Sporothrix brasiliensis.</title>
        <authorList>
            <person name="Teixeira M.M."/>
            <person name="de Almeida L.G."/>
            <person name="Kubitschek-Barreira P."/>
            <person name="Alves F.L."/>
            <person name="Kioshima E.S."/>
            <person name="Abadio A.K."/>
            <person name="Fernandes L."/>
            <person name="Derengowski L.S."/>
            <person name="Ferreira K.S."/>
            <person name="Souza R.C."/>
            <person name="Ruiz J.C."/>
            <person name="de Andrade N.C."/>
            <person name="Paes H.C."/>
            <person name="Nicola A.M."/>
            <person name="Albuquerque P."/>
            <person name="Gerber A.L."/>
            <person name="Martins V.P."/>
            <person name="Peconick L.D."/>
            <person name="Neto A.V."/>
            <person name="Chaucanez C.B."/>
            <person name="Silva P.A."/>
            <person name="Cunha O.L."/>
            <person name="de Oliveira F.F."/>
            <person name="dos Santos T.C."/>
            <person name="Barros A.L."/>
            <person name="Soares M.A."/>
            <person name="de Oliveira L.M."/>
            <person name="Marini M.M."/>
            <person name="Villalobos-Duno H."/>
            <person name="Cunha M.M."/>
            <person name="de Hoog S."/>
            <person name="da Silveira J.F."/>
            <person name="Henrissat B."/>
            <person name="Nino-Vega G.A."/>
            <person name="Cisalpino P.S."/>
            <person name="Mora-Montes H.M."/>
            <person name="Almeida S.R."/>
            <person name="Stajich J.E."/>
            <person name="Lopes-Bezerra L.M."/>
            <person name="Vasconcelos A.T."/>
            <person name="Felipe M.S."/>
        </authorList>
    </citation>
    <scope>NUCLEOTIDE SEQUENCE [LARGE SCALE GENOMIC DNA]</scope>
    <source>
        <strain evidence="15 16">5110</strain>
    </source>
</reference>
<evidence type="ECO:0000313" key="16">
    <source>
        <dbReference type="Proteomes" id="UP000031575"/>
    </source>
</evidence>
<dbReference type="InterPro" id="IPR034836">
    <property type="entry name" value="CBM20_glucoamylase"/>
</dbReference>
<dbReference type="GO" id="GO:0004339">
    <property type="term" value="F:glucan 1,4-alpha-glucosidase activity"/>
    <property type="evidence" value="ECO:0007669"/>
    <property type="project" value="UniProtKB-EC"/>
</dbReference>
<keyword evidence="5" id="KW-0325">Glycoprotein</keyword>
<dbReference type="Gene3D" id="1.50.10.10">
    <property type="match status" value="1"/>
</dbReference>
<keyword evidence="3 13" id="KW-0732">Signal</keyword>
<feature type="signal peptide" evidence="13">
    <location>
        <begin position="1"/>
        <end position="20"/>
    </location>
</feature>
<evidence type="ECO:0000259" key="14">
    <source>
        <dbReference type="PROSITE" id="PS51166"/>
    </source>
</evidence>
<keyword evidence="8 9" id="KW-0624">Polysaccharide degradation</keyword>
<evidence type="ECO:0000256" key="13">
    <source>
        <dbReference type="SAM" id="SignalP"/>
    </source>
</evidence>
<evidence type="ECO:0000256" key="3">
    <source>
        <dbReference type="ARBA" id="ARBA00022729"/>
    </source>
</evidence>
<dbReference type="InterPro" id="IPR000165">
    <property type="entry name" value="Glucoamylase"/>
</dbReference>
<dbReference type="GO" id="GO:0000324">
    <property type="term" value="C:fungal-type vacuole"/>
    <property type="evidence" value="ECO:0007669"/>
    <property type="project" value="TreeGrafter"/>
</dbReference>
<keyword evidence="16" id="KW-1185">Reference proteome</keyword>
<evidence type="ECO:0000256" key="11">
    <source>
        <dbReference type="PIRSR" id="PIRSR001031-2"/>
    </source>
</evidence>
<feature type="binding site" evidence="11">
    <location>
        <position position="172"/>
    </location>
    <ligand>
        <name>substrate</name>
    </ligand>
</feature>
<dbReference type="InterPro" id="IPR013784">
    <property type="entry name" value="Carb-bd-like_fold"/>
</dbReference>
<dbReference type="FunFam" id="1.50.10.10:FF:000018">
    <property type="entry name" value="Glucoamylase"/>
    <property type="match status" value="1"/>
</dbReference>
<dbReference type="PRINTS" id="PR00736">
    <property type="entry name" value="GLHYDRLASE15"/>
</dbReference>
<comment type="catalytic activity">
    <reaction evidence="1 9">
        <text>Hydrolysis of terminal (1-&gt;4)-linked alpha-D-glucose residues successively from non-reducing ends of the chains with release of beta-D-glucose.</text>
        <dbReference type="EC" id="3.2.1.3"/>
    </reaction>
</comment>
<dbReference type="PIRSF" id="PIRSF001031">
    <property type="entry name" value="Glu-a-glcsd_SBD"/>
    <property type="match status" value="1"/>
</dbReference>
<evidence type="ECO:0000256" key="9">
    <source>
        <dbReference type="PIRNR" id="PIRNR001031"/>
    </source>
</evidence>
<keyword evidence="6 9" id="KW-0119">Carbohydrate metabolism</keyword>
<dbReference type="AlphaFoldDB" id="A0A0C2IMI1"/>
<accession>A0A0C2IMI1</accession>
<dbReference type="HOGENOM" id="CLU_012173_1_0_1"/>
<evidence type="ECO:0000256" key="7">
    <source>
        <dbReference type="ARBA" id="ARBA00023295"/>
    </source>
</evidence>
<dbReference type="PROSITE" id="PS00820">
    <property type="entry name" value="GLUCOAMYLASE"/>
    <property type="match status" value="1"/>
</dbReference>
<dbReference type="SMART" id="SM01065">
    <property type="entry name" value="CBM_2"/>
    <property type="match status" value="1"/>
</dbReference>
<dbReference type="EMBL" id="AWTV01000008">
    <property type="protein sequence ID" value="KIH90251.1"/>
    <property type="molecule type" value="Genomic_DNA"/>
</dbReference>
<dbReference type="InterPro" id="IPR008291">
    <property type="entry name" value="Glucoamylase_SBD"/>
</dbReference>
<evidence type="ECO:0000256" key="2">
    <source>
        <dbReference type="ARBA" id="ARBA00006188"/>
    </source>
</evidence>
<dbReference type="GO" id="GO:2001070">
    <property type="term" value="F:starch binding"/>
    <property type="evidence" value="ECO:0007669"/>
    <property type="project" value="InterPro"/>
</dbReference>
<sequence length="651" mass="68789">MPSLRSWAVAALTLARTVLGAPPRVDPRADVGTWLDSEAAVAVERILSNIGSSGQYAASAKSGIVIASPSTSNPDCMSPPPPLVDHVLVPLLMPPPFSTDYYTWSRDAALVMKTLTELFRNGDASVQSAITHYIDSQATLQTVSNPSGQLSDGSGLGEPKFNVDETAFTGSWGRPQRDGPALRATALVGFGNWLLDNGYASYAAANVWPVVRNDLAYVAQYWNQTGYDLWEEVSGSSFFTVSAQHRALVEGSAFATRVGSSCTSCTAIAPQILCYMQSFWTGSYMNANVGGGRTGKDANTVLASIHAFDPTAACDDATFQPCSSRALANHKVYTDSFRSVYALNSGKAEGVAVAVGRYPEDSYYNGNPWYLTTLAAAEQLYDALYTWNRIGSLTIDSTSLAFFKDLYSSAAVGTYGATSTAYASIVAAAKTYADGYVSIVETYAMANGSLSEQYDKSSGSPLSARDLTWSYAALLTAKMRRDSVVPPPWGETSASGVPSVCSATSVSGSYSTAAVGSWPSSLTSGTVTSSGTGGATSTTSTTACTTPTAVAVTFNEIATTSYGESVFLTGSLSALGNWDTSSAIALSAADYTSSDHKWFVTLNLPAGTTFQYKYIRKEADGSVVWESDPNRSYTVPKGCNTATATENDTWR</sequence>
<dbReference type="PANTHER" id="PTHR31616:SF12">
    <property type="entry name" value="GLUCOAMYLASE"/>
    <property type="match status" value="1"/>
</dbReference>
<comment type="caution">
    <text evidence="15">The sequence shown here is derived from an EMBL/GenBank/DDBJ whole genome shotgun (WGS) entry which is preliminary data.</text>
</comment>
<keyword evidence="4 9" id="KW-0378">Hydrolase</keyword>
<feature type="domain" description="CBM20" evidence="14">
    <location>
        <begin position="544"/>
        <end position="651"/>
    </location>
</feature>
<evidence type="ECO:0000313" key="15">
    <source>
        <dbReference type="EMBL" id="KIH90251.1"/>
    </source>
</evidence>
<dbReference type="Pfam" id="PF00686">
    <property type="entry name" value="CBM_20"/>
    <property type="match status" value="1"/>
</dbReference>
<dbReference type="InterPro" id="IPR008928">
    <property type="entry name" value="6-hairpin_glycosidase_sf"/>
</dbReference>
<dbReference type="InterPro" id="IPR013783">
    <property type="entry name" value="Ig-like_fold"/>
</dbReference>
<dbReference type="InterPro" id="IPR002044">
    <property type="entry name" value="CBM20"/>
</dbReference>
<dbReference type="InterPro" id="IPR011613">
    <property type="entry name" value="GH15-like"/>
</dbReference>
<proteinExistence type="inferred from homology"/>
<feature type="region of interest" description="Disordered" evidence="12">
    <location>
        <begin position="522"/>
        <end position="541"/>
    </location>
</feature>
<evidence type="ECO:0000256" key="6">
    <source>
        <dbReference type="ARBA" id="ARBA00023277"/>
    </source>
</evidence>
<dbReference type="VEuPathDB" id="FungiDB:SPBR_00365"/>
<protein>
    <recommendedName>
        <fullName evidence="9">Glucoamylase</fullName>
        <ecNumber evidence="9">3.2.1.3</ecNumber>
    </recommendedName>
    <alternativeName>
        <fullName evidence="9">1,4-alpha-D-glucan glucohydrolase</fullName>
    </alternativeName>
    <alternativeName>
        <fullName evidence="9">Glucan 1,4-alpha-glucosidase</fullName>
    </alternativeName>
</protein>
<dbReference type="FunFam" id="2.60.40.10:FF:000552">
    <property type="entry name" value="Related to glucoamylase"/>
    <property type="match status" value="1"/>
</dbReference>
<gene>
    <name evidence="15" type="ORF">SPBR_00365</name>
</gene>
<evidence type="ECO:0000256" key="12">
    <source>
        <dbReference type="SAM" id="MobiDB-lite"/>
    </source>
</evidence>
<evidence type="ECO:0000256" key="10">
    <source>
        <dbReference type="PIRSR" id="PIRSR001031-1"/>
    </source>
</evidence>
<dbReference type="InterPro" id="IPR012341">
    <property type="entry name" value="6hp_glycosidase-like_sf"/>
</dbReference>
<organism evidence="15 16">
    <name type="scientific">Sporothrix brasiliensis 5110</name>
    <dbReference type="NCBI Taxonomy" id="1398154"/>
    <lineage>
        <taxon>Eukaryota</taxon>
        <taxon>Fungi</taxon>
        <taxon>Dikarya</taxon>
        <taxon>Ascomycota</taxon>
        <taxon>Pezizomycotina</taxon>
        <taxon>Sordariomycetes</taxon>
        <taxon>Sordariomycetidae</taxon>
        <taxon>Ophiostomatales</taxon>
        <taxon>Ophiostomataceae</taxon>
        <taxon>Sporothrix</taxon>
    </lineage>
</organism>
<evidence type="ECO:0000256" key="5">
    <source>
        <dbReference type="ARBA" id="ARBA00023180"/>
    </source>
</evidence>
<dbReference type="CDD" id="cd05811">
    <property type="entry name" value="CBM20_glucoamylase"/>
    <property type="match status" value="1"/>
</dbReference>
<dbReference type="OrthoDB" id="6123450at2759"/>
<dbReference type="GeneID" id="63673605"/>
<dbReference type="Proteomes" id="UP000031575">
    <property type="component" value="Unassembled WGS sequence"/>
</dbReference>
<keyword evidence="7 9" id="KW-0326">Glycosidase</keyword>
<feature type="active site" description="Proton donor" evidence="10">
    <location>
        <position position="231"/>
    </location>
</feature>
<dbReference type="PANTHER" id="PTHR31616">
    <property type="entry name" value="TREHALASE"/>
    <property type="match status" value="1"/>
</dbReference>
<evidence type="ECO:0000256" key="1">
    <source>
        <dbReference type="ARBA" id="ARBA00001863"/>
    </source>
</evidence>